<dbReference type="PROSITE" id="PS00018">
    <property type="entry name" value="EF_HAND_1"/>
    <property type="match status" value="1"/>
</dbReference>
<evidence type="ECO:0000313" key="2">
    <source>
        <dbReference type="Proteomes" id="UP001177003"/>
    </source>
</evidence>
<protein>
    <submittedName>
        <fullName evidence="1">Uncharacterized protein</fullName>
    </submittedName>
</protein>
<sequence>MLRVLYFKKIEKLEISVGGFGRQLPENFEDTDDDDDDDDGMVDEDEMLYGLMREYGDDEPYVVVIEHSYGVILSEKKNIEKAPEHGIEKFRDSLMLKEWYKKIIIVQRNGGNEEGFSPVRGLVVYKEKNDDGGGFSTPNVEKVDNTDNLSCSQFLEHLEVLATEIKMTNDAVLESYKKRGKKMLETLKVCEEDDDNGKKGKKREKFTCIWKITIC</sequence>
<dbReference type="EMBL" id="OX465086">
    <property type="protein sequence ID" value="CAI9263883.1"/>
    <property type="molecule type" value="Genomic_DNA"/>
</dbReference>
<organism evidence="1 2">
    <name type="scientific">Lactuca saligna</name>
    <name type="common">Willowleaf lettuce</name>
    <dbReference type="NCBI Taxonomy" id="75948"/>
    <lineage>
        <taxon>Eukaryota</taxon>
        <taxon>Viridiplantae</taxon>
        <taxon>Streptophyta</taxon>
        <taxon>Embryophyta</taxon>
        <taxon>Tracheophyta</taxon>
        <taxon>Spermatophyta</taxon>
        <taxon>Magnoliopsida</taxon>
        <taxon>eudicotyledons</taxon>
        <taxon>Gunneridae</taxon>
        <taxon>Pentapetalae</taxon>
        <taxon>asterids</taxon>
        <taxon>campanulids</taxon>
        <taxon>Asterales</taxon>
        <taxon>Asteraceae</taxon>
        <taxon>Cichorioideae</taxon>
        <taxon>Cichorieae</taxon>
        <taxon>Lactucinae</taxon>
        <taxon>Lactuca</taxon>
    </lineage>
</organism>
<dbReference type="Proteomes" id="UP001177003">
    <property type="component" value="Chromosome 0"/>
</dbReference>
<reference evidence="1" key="1">
    <citation type="submission" date="2023-04" db="EMBL/GenBank/DDBJ databases">
        <authorList>
            <person name="Vijverberg K."/>
            <person name="Xiong W."/>
            <person name="Schranz E."/>
        </authorList>
    </citation>
    <scope>NUCLEOTIDE SEQUENCE</scope>
</reference>
<proteinExistence type="predicted"/>
<evidence type="ECO:0000313" key="1">
    <source>
        <dbReference type="EMBL" id="CAI9263883.1"/>
    </source>
</evidence>
<dbReference type="AlphaFoldDB" id="A0AA35YAD0"/>
<gene>
    <name evidence="1" type="ORF">LSALG_LOCUS4558</name>
</gene>
<accession>A0AA35YAD0</accession>
<keyword evidence="2" id="KW-1185">Reference proteome</keyword>
<dbReference type="InterPro" id="IPR018247">
    <property type="entry name" value="EF_Hand_1_Ca_BS"/>
</dbReference>
<name>A0AA35YAD0_LACSI</name>